<evidence type="ECO:0000313" key="1">
    <source>
        <dbReference type="EMBL" id="THU87997.1"/>
    </source>
</evidence>
<reference evidence="1 2" key="1">
    <citation type="journal article" date="2019" name="Nat. Ecol. Evol.">
        <title>Megaphylogeny resolves global patterns of mushroom evolution.</title>
        <authorList>
            <person name="Varga T."/>
            <person name="Krizsan K."/>
            <person name="Foldi C."/>
            <person name="Dima B."/>
            <person name="Sanchez-Garcia M."/>
            <person name="Sanchez-Ramirez S."/>
            <person name="Szollosi G.J."/>
            <person name="Szarkandi J.G."/>
            <person name="Papp V."/>
            <person name="Albert L."/>
            <person name="Andreopoulos W."/>
            <person name="Angelini C."/>
            <person name="Antonin V."/>
            <person name="Barry K.W."/>
            <person name="Bougher N.L."/>
            <person name="Buchanan P."/>
            <person name="Buyck B."/>
            <person name="Bense V."/>
            <person name="Catcheside P."/>
            <person name="Chovatia M."/>
            <person name="Cooper J."/>
            <person name="Damon W."/>
            <person name="Desjardin D."/>
            <person name="Finy P."/>
            <person name="Geml J."/>
            <person name="Haridas S."/>
            <person name="Hughes K."/>
            <person name="Justo A."/>
            <person name="Karasinski D."/>
            <person name="Kautmanova I."/>
            <person name="Kiss B."/>
            <person name="Kocsube S."/>
            <person name="Kotiranta H."/>
            <person name="LaButti K.M."/>
            <person name="Lechner B.E."/>
            <person name="Liimatainen K."/>
            <person name="Lipzen A."/>
            <person name="Lukacs Z."/>
            <person name="Mihaltcheva S."/>
            <person name="Morgado L.N."/>
            <person name="Niskanen T."/>
            <person name="Noordeloos M.E."/>
            <person name="Ohm R.A."/>
            <person name="Ortiz-Santana B."/>
            <person name="Ovrebo C."/>
            <person name="Racz N."/>
            <person name="Riley R."/>
            <person name="Savchenko A."/>
            <person name="Shiryaev A."/>
            <person name="Soop K."/>
            <person name="Spirin V."/>
            <person name="Szebenyi C."/>
            <person name="Tomsovsky M."/>
            <person name="Tulloss R.E."/>
            <person name="Uehling J."/>
            <person name="Grigoriev I.V."/>
            <person name="Vagvolgyi C."/>
            <person name="Papp T."/>
            <person name="Martin F.M."/>
            <person name="Miettinen O."/>
            <person name="Hibbett D.S."/>
            <person name="Nagy L.G."/>
        </authorList>
    </citation>
    <scope>NUCLEOTIDE SEQUENCE [LARGE SCALE GENOMIC DNA]</scope>
    <source>
        <strain evidence="1 2">CBS 962.96</strain>
    </source>
</reference>
<sequence>MQTLECPQRDLGQGIEMKKQLVYTQYILLSNRSNAHSYTYSSFLSLIFLLCPNHSPALSPDQIPSILALSPKPTPYSHHMSHERKIRQGNLVFTPNHQRILFLILLIRLNQSFKPLPSSSLLSPYANVSTIALCKIHLLILPKSFLLLLFKLQAMVRQYEPPNHL</sequence>
<keyword evidence="2" id="KW-1185">Reference proteome</keyword>
<dbReference type="Proteomes" id="UP000297245">
    <property type="component" value="Unassembled WGS sequence"/>
</dbReference>
<dbReference type="EMBL" id="ML179426">
    <property type="protein sequence ID" value="THU87997.1"/>
    <property type="molecule type" value="Genomic_DNA"/>
</dbReference>
<gene>
    <name evidence="1" type="ORF">K435DRAFT_782239</name>
</gene>
<dbReference type="AlphaFoldDB" id="A0A4S8LG54"/>
<evidence type="ECO:0000313" key="2">
    <source>
        <dbReference type="Proteomes" id="UP000297245"/>
    </source>
</evidence>
<proteinExistence type="predicted"/>
<protein>
    <submittedName>
        <fullName evidence="1">Uncharacterized protein</fullName>
    </submittedName>
</protein>
<name>A0A4S8LG54_DENBC</name>
<organism evidence="1 2">
    <name type="scientific">Dendrothele bispora (strain CBS 962.96)</name>
    <dbReference type="NCBI Taxonomy" id="1314807"/>
    <lineage>
        <taxon>Eukaryota</taxon>
        <taxon>Fungi</taxon>
        <taxon>Dikarya</taxon>
        <taxon>Basidiomycota</taxon>
        <taxon>Agaricomycotina</taxon>
        <taxon>Agaricomycetes</taxon>
        <taxon>Agaricomycetidae</taxon>
        <taxon>Agaricales</taxon>
        <taxon>Agaricales incertae sedis</taxon>
        <taxon>Dendrothele</taxon>
    </lineage>
</organism>
<accession>A0A4S8LG54</accession>